<evidence type="ECO:0000256" key="5">
    <source>
        <dbReference type="ARBA" id="ARBA00023136"/>
    </source>
</evidence>
<keyword evidence="9" id="KW-1185">Reference proteome</keyword>
<dbReference type="Proteomes" id="UP000031971">
    <property type="component" value="Unassembled WGS sequence"/>
</dbReference>
<dbReference type="Gene3D" id="1.20.1250.20">
    <property type="entry name" value="MFS general substrate transporter like domains"/>
    <property type="match status" value="1"/>
</dbReference>
<evidence type="ECO:0000256" key="6">
    <source>
        <dbReference type="SAM" id="Phobius"/>
    </source>
</evidence>
<feature type="transmembrane region" description="Helical" evidence="6">
    <location>
        <begin position="107"/>
        <end position="125"/>
    </location>
</feature>
<dbReference type="InterPro" id="IPR020846">
    <property type="entry name" value="MFS_dom"/>
</dbReference>
<reference evidence="8 9" key="1">
    <citation type="submission" date="2015-01" db="EMBL/GenBank/DDBJ databases">
        <title>Genome Sequence of Magnetospirillum magnetotacticum Strain MS-1.</title>
        <authorList>
            <person name="Marinov G.K."/>
            <person name="Smalley M.D."/>
            <person name="DeSalvo G."/>
        </authorList>
    </citation>
    <scope>NUCLEOTIDE SEQUENCE [LARGE SCALE GENOMIC DNA]</scope>
    <source>
        <strain evidence="8 9">MS-1</strain>
    </source>
</reference>
<comment type="caution">
    <text evidence="8">The sequence shown here is derived from an EMBL/GenBank/DDBJ whole genome shotgun (WGS) entry which is preliminary data.</text>
</comment>
<evidence type="ECO:0000259" key="7">
    <source>
        <dbReference type="PROSITE" id="PS50850"/>
    </source>
</evidence>
<dbReference type="STRING" id="272627.CCC_03901"/>
<organism evidence="8 9">
    <name type="scientific">Paramagnetospirillum magnetotacticum MS-1</name>
    <dbReference type="NCBI Taxonomy" id="272627"/>
    <lineage>
        <taxon>Bacteria</taxon>
        <taxon>Pseudomonadati</taxon>
        <taxon>Pseudomonadota</taxon>
        <taxon>Alphaproteobacteria</taxon>
        <taxon>Rhodospirillales</taxon>
        <taxon>Magnetospirillaceae</taxon>
        <taxon>Paramagnetospirillum</taxon>
    </lineage>
</organism>
<protein>
    <submittedName>
        <fullName evidence="8">Nitrate/nitrite transporter</fullName>
    </submittedName>
</protein>
<dbReference type="PROSITE" id="PS50850">
    <property type="entry name" value="MFS"/>
    <property type="match status" value="1"/>
</dbReference>
<dbReference type="InterPro" id="IPR050189">
    <property type="entry name" value="MFS_Efflux_Transporters"/>
</dbReference>
<dbReference type="PANTHER" id="PTHR43124">
    <property type="entry name" value="PURINE EFFLUX PUMP PBUE"/>
    <property type="match status" value="1"/>
</dbReference>
<evidence type="ECO:0000313" key="9">
    <source>
        <dbReference type="Proteomes" id="UP000031971"/>
    </source>
</evidence>
<name>A0A0C2YJ00_PARME</name>
<dbReference type="Pfam" id="PF07690">
    <property type="entry name" value="MFS_1"/>
    <property type="match status" value="1"/>
</dbReference>
<dbReference type="SUPFAM" id="SSF103473">
    <property type="entry name" value="MFS general substrate transporter"/>
    <property type="match status" value="1"/>
</dbReference>
<evidence type="ECO:0000256" key="3">
    <source>
        <dbReference type="ARBA" id="ARBA00022692"/>
    </source>
</evidence>
<dbReference type="PANTHER" id="PTHR43124:SF3">
    <property type="entry name" value="CHLORAMPHENICOL EFFLUX PUMP RV0191"/>
    <property type="match status" value="1"/>
</dbReference>
<feature type="transmembrane region" description="Helical" evidence="6">
    <location>
        <begin position="282"/>
        <end position="307"/>
    </location>
</feature>
<dbReference type="InterPro" id="IPR036259">
    <property type="entry name" value="MFS_trans_sf"/>
</dbReference>
<feature type="transmembrane region" description="Helical" evidence="6">
    <location>
        <begin position="375"/>
        <end position="395"/>
    </location>
</feature>
<dbReference type="GO" id="GO:0005886">
    <property type="term" value="C:plasma membrane"/>
    <property type="evidence" value="ECO:0007669"/>
    <property type="project" value="UniProtKB-SubCell"/>
</dbReference>
<feature type="transmembrane region" description="Helical" evidence="6">
    <location>
        <begin position="254"/>
        <end position="275"/>
    </location>
</feature>
<dbReference type="RefSeq" id="WP_041040296.1">
    <property type="nucleotide sequence ID" value="NZ_JXSL01000022.1"/>
</dbReference>
<dbReference type="EMBL" id="JXSL01000022">
    <property type="protein sequence ID" value="KIL99729.1"/>
    <property type="molecule type" value="Genomic_DNA"/>
</dbReference>
<keyword evidence="2" id="KW-1003">Cell membrane</keyword>
<keyword evidence="5 6" id="KW-0472">Membrane</keyword>
<dbReference type="AlphaFoldDB" id="A0A0C2YJ00"/>
<feature type="transmembrane region" description="Helical" evidence="6">
    <location>
        <begin position="77"/>
        <end position="95"/>
    </location>
</feature>
<feature type="transmembrane region" description="Helical" evidence="6">
    <location>
        <begin position="341"/>
        <end position="363"/>
    </location>
</feature>
<gene>
    <name evidence="8" type="ORF">CCC_03901</name>
</gene>
<evidence type="ECO:0000256" key="1">
    <source>
        <dbReference type="ARBA" id="ARBA00004651"/>
    </source>
</evidence>
<feature type="domain" description="Major facilitator superfamily (MFS) profile" evidence="7">
    <location>
        <begin position="11"/>
        <end position="398"/>
    </location>
</feature>
<proteinExistence type="predicted"/>
<evidence type="ECO:0000256" key="2">
    <source>
        <dbReference type="ARBA" id="ARBA00022475"/>
    </source>
</evidence>
<accession>A0A0C2YJ00</accession>
<keyword evidence="4 6" id="KW-1133">Transmembrane helix</keyword>
<feature type="transmembrane region" description="Helical" evidence="6">
    <location>
        <begin position="12"/>
        <end position="35"/>
    </location>
</feature>
<evidence type="ECO:0000256" key="4">
    <source>
        <dbReference type="ARBA" id="ARBA00022989"/>
    </source>
</evidence>
<dbReference type="GO" id="GO:0022857">
    <property type="term" value="F:transmembrane transporter activity"/>
    <property type="evidence" value="ECO:0007669"/>
    <property type="project" value="InterPro"/>
</dbReference>
<comment type="subcellular location">
    <subcellularLocation>
        <location evidence="1">Cell membrane</location>
        <topology evidence="1">Multi-pass membrane protein</topology>
    </subcellularLocation>
</comment>
<feature type="transmembrane region" description="Helical" evidence="6">
    <location>
        <begin position="137"/>
        <end position="158"/>
    </location>
</feature>
<dbReference type="InterPro" id="IPR011701">
    <property type="entry name" value="MFS"/>
</dbReference>
<sequence>MSEVHSLGAKAVFCLCAAEVLTMVGVFAFPALLPAFVAQWGLSNTEAGWISGILFAGYTVAVPVLTTLTDRIDAKRVYLLGALVAALSCLAYAVWAQGFWSALALRFLAGVGLAGTYMPGLKALVDRTRGPKQARWISFYTASFSLGTSGSFMIIGAVAEVWGWKAAFVLAGLSALAAFVLVLAVLERTEPVAPAQPVNPFDFGPVFRNRAAMGYVLGYAAHVWELFGARSWMVAFLAWVLASQPGASGPSPTTTATLASLLAMAASLVGADLAIRFDRRRVCAVAMLASAALAAIIGFLGGLPYGIVAGLMLLYNILIQIDSAALTTGAVMAAEPERRGATIAIHSLLGFGAGFIGPLAFGMVLDLAGGGSSSLAWGMAFASLAIVVSLGPLALRLR</sequence>
<feature type="transmembrane region" description="Helical" evidence="6">
    <location>
        <begin position="47"/>
        <end position="65"/>
    </location>
</feature>
<feature type="transmembrane region" description="Helical" evidence="6">
    <location>
        <begin position="216"/>
        <end position="242"/>
    </location>
</feature>
<feature type="transmembrane region" description="Helical" evidence="6">
    <location>
        <begin position="313"/>
        <end position="334"/>
    </location>
</feature>
<evidence type="ECO:0000313" key="8">
    <source>
        <dbReference type="EMBL" id="KIL99729.1"/>
    </source>
</evidence>
<feature type="transmembrane region" description="Helical" evidence="6">
    <location>
        <begin position="164"/>
        <end position="186"/>
    </location>
</feature>
<keyword evidence="3 6" id="KW-0812">Transmembrane</keyword>